<feature type="transmembrane region" description="Helical" evidence="1">
    <location>
        <begin position="99"/>
        <end position="120"/>
    </location>
</feature>
<name>A0ABU3CRZ7_9FLAO</name>
<keyword evidence="1" id="KW-1133">Transmembrane helix</keyword>
<evidence type="ECO:0000313" key="2">
    <source>
        <dbReference type="EMBL" id="MDT0649125.1"/>
    </source>
</evidence>
<gene>
    <name evidence="2" type="ORF">RM529_03165</name>
</gene>
<feature type="transmembrane region" description="Helical" evidence="1">
    <location>
        <begin position="12"/>
        <end position="37"/>
    </location>
</feature>
<organism evidence="2 3">
    <name type="scientific">Autumnicola edwardsiae</name>
    <dbReference type="NCBI Taxonomy" id="3075594"/>
    <lineage>
        <taxon>Bacteria</taxon>
        <taxon>Pseudomonadati</taxon>
        <taxon>Bacteroidota</taxon>
        <taxon>Flavobacteriia</taxon>
        <taxon>Flavobacteriales</taxon>
        <taxon>Flavobacteriaceae</taxon>
        <taxon>Autumnicola</taxon>
    </lineage>
</organism>
<proteinExistence type="predicted"/>
<feature type="transmembrane region" description="Helical" evidence="1">
    <location>
        <begin position="57"/>
        <end position="78"/>
    </location>
</feature>
<evidence type="ECO:0000256" key="1">
    <source>
        <dbReference type="SAM" id="Phobius"/>
    </source>
</evidence>
<sequence length="168" mass="19314">MNASKILTGILNISYILLIFGWSTLFIFLIYTISGGGIEYPLNNFSQNLIVHSKNDLITTIIYFLFKYGFMIYLVYLVRKLVDNLITGPLFTRYQVAGFNLIGQLIIWFIVINALAEFILKMALKARIEVVASFPDFWLFVALGAFFIFLGKIFRDAEKLKEENDLTI</sequence>
<comment type="caution">
    <text evidence="2">The sequence shown here is derived from an EMBL/GenBank/DDBJ whole genome shotgun (WGS) entry which is preliminary data.</text>
</comment>
<keyword evidence="3" id="KW-1185">Reference proteome</keyword>
<dbReference type="EMBL" id="JAVRHP010000009">
    <property type="protein sequence ID" value="MDT0649125.1"/>
    <property type="molecule type" value="Genomic_DNA"/>
</dbReference>
<evidence type="ECO:0000313" key="3">
    <source>
        <dbReference type="Proteomes" id="UP001248819"/>
    </source>
</evidence>
<dbReference type="Proteomes" id="UP001248819">
    <property type="component" value="Unassembled WGS sequence"/>
</dbReference>
<dbReference type="InterPro" id="IPR021354">
    <property type="entry name" value="DUF2975"/>
</dbReference>
<dbReference type="RefSeq" id="WP_311483303.1">
    <property type="nucleotide sequence ID" value="NZ_JAVRHP010000009.1"/>
</dbReference>
<reference evidence="2 3" key="1">
    <citation type="submission" date="2023-09" db="EMBL/GenBank/DDBJ databases">
        <authorList>
            <person name="Rey-Velasco X."/>
        </authorList>
    </citation>
    <scope>NUCLEOTIDE SEQUENCE [LARGE SCALE GENOMIC DNA]</scope>
    <source>
        <strain evidence="2 3">F297</strain>
    </source>
</reference>
<feature type="transmembrane region" description="Helical" evidence="1">
    <location>
        <begin position="132"/>
        <end position="151"/>
    </location>
</feature>
<protein>
    <submittedName>
        <fullName evidence="2">DUF2975 domain-containing protein</fullName>
    </submittedName>
</protein>
<dbReference type="Pfam" id="PF11188">
    <property type="entry name" value="DUF2975"/>
    <property type="match status" value="1"/>
</dbReference>
<keyword evidence="1" id="KW-0472">Membrane</keyword>
<keyword evidence="1" id="KW-0812">Transmembrane</keyword>
<accession>A0ABU3CRZ7</accession>